<feature type="compositionally biased region" description="Low complexity" evidence="1">
    <location>
        <begin position="373"/>
        <end position="439"/>
    </location>
</feature>
<feature type="domain" description="WSC" evidence="3">
    <location>
        <begin position="124"/>
        <end position="216"/>
    </location>
</feature>
<feature type="transmembrane region" description="Helical" evidence="2">
    <location>
        <begin position="493"/>
        <end position="514"/>
    </location>
</feature>
<dbReference type="PROSITE" id="PS51212">
    <property type="entry name" value="WSC"/>
    <property type="match status" value="1"/>
</dbReference>
<keyword evidence="2" id="KW-0812">Transmembrane</keyword>
<organism evidence="4 5">
    <name type="scientific">Magallana gigas</name>
    <name type="common">Pacific oyster</name>
    <name type="synonym">Crassostrea gigas</name>
    <dbReference type="NCBI Taxonomy" id="29159"/>
    <lineage>
        <taxon>Eukaryota</taxon>
        <taxon>Metazoa</taxon>
        <taxon>Spiralia</taxon>
        <taxon>Lophotrochozoa</taxon>
        <taxon>Mollusca</taxon>
        <taxon>Bivalvia</taxon>
        <taxon>Autobranchia</taxon>
        <taxon>Pteriomorphia</taxon>
        <taxon>Ostreida</taxon>
        <taxon>Ostreoidea</taxon>
        <taxon>Ostreidae</taxon>
        <taxon>Magallana</taxon>
    </lineage>
</organism>
<sequence length="686" mass="76265">MLALAHCDKFKRVKYHITYVYCPGNFLNLKLCLEYWECRNTEVLLEPTPDQKGGRVMGTWQICLLFTSIVLFRQGECLFQSANNLTWTEAQAFCRRNQSSLIPGTEGHLPYPHWTGLYRRLSDWIHVLGCYDNQSVDDLGVLSTHALDRGSVGLCQERCGSQGRFALKNTTCLCLSSAPQTNSLPPSRCDWSCNPDDESHVNDCGGSDTYNVYKATPRHALQSEITVNCVVLGCYEQWSQIHTDNCTEDLGRICQSESKTNKSMAPDEEDFKSWAETQSECKAEDSYLYGNISLSEDSGKLCKRLYDIRSNTPETWLGVARQVFLTKDRGEENVVIIECQICWGEKNCVLVKGCDSTAQTAYAVCGDATDLLPTTTEPTTTTTETHTTSTTEITTPETTTTMETPTTTKETQTTSSIETSTTSTTEFPTTTETQRLPTTKEFSTTTENPAITTEIPTSSTTVSQTTRTTTVPLSNGKSSSAKQSESESKAEKAIAVTASLTIVGLILVILGIIWKRRGNLLSNLRRNKDKDATEGTYKHYSSIYDEVILPGEFQKENMYEMEEINDHNSTTSEQLSNGDYTEREGLYENGVPPSKTASLTQPVPNDTVTSSRDKYQNMENINTKQTQESPPYITVINVPKSLTGYLDNQTQYTSPPDRALNNAEKHKSVIQVGSDGPKGYSLPLPV</sequence>
<dbReference type="SUPFAM" id="SSF56436">
    <property type="entry name" value="C-type lectin-like"/>
    <property type="match status" value="1"/>
</dbReference>
<feature type="compositionally biased region" description="Polar residues" evidence="1">
    <location>
        <begin position="440"/>
        <end position="456"/>
    </location>
</feature>
<feature type="region of interest" description="Disordered" evidence="1">
    <location>
        <begin position="373"/>
        <end position="488"/>
    </location>
</feature>
<evidence type="ECO:0000259" key="3">
    <source>
        <dbReference type="PROSITE" id="PS51212"/>
    </source>
</evidence>
<name>A0A8W8MIA7_MAGGI</name>
<feature type="compositionally biased region" description="Polar residues" evidence="1">
    <location>
        <begin position="595"/>
        <end position="610"/>
    </location>
</feature>
<evidence type="ECO:0000256" key="1">
    <source>
        <dbReference type="SAM" id="MobiDB-lite"/>
    </source>
</evidence>
<keyword evidence="2" id="KW-0472">Membrane</keyword>
<evidence type="ECO:0000256" key="2">
    <source>
        <dbReference type="SAM" id="Phobius"/>
    </source>
</evidence>
<dbReference type="Proteomes" id="UP000005408">
    <property type="component" value="Unassembled WGS sequence"/>
</dbReference>
<keyword evidence="2" id="KW-1133">Transmembrane helix</keyword>
<keyword evidence="5" id="KW-1185">Reference proteome</keyword>
<dbReference type="AlphaFoldDB" id="A0A8W8MIA7"/>
<protein>
    <recommendedName>
        <fullName evidence="3">WSC domain-containing protein</fullName>
    </recommendedName>
</protein>
<evidence type="ECO:0000313" key="4">
    <source>
        <dbReference type="EnsemblMetazoa" id="G3437.3:cds"/>
    </source>
</evidence>
<feature type="region of interest" description="Disordered" evidence="1">
    <location>
        <begin position="583"/>
        <end position="611"/>
    </location>
</feature>
<reference evidence="4" key="1">
    <citation type="submission" date="2022-08" db="UniProtKB">
        <authorList>
            <consortium name="EnsemblMetazoa"/>
        </authorList>
    </citation>
    <scope>IDENTIFICATION</scope>
    <source>
        <strain evidence="4">05x7-T-G4-1.051#20</strain>
    </source>
</reference>
<feature type="compositionally biased region" description="Low complexity" evidence="1">
    <location>
        <begin position="457"/>
        <end position="470"/>
    </location>
</feature>
<dbReference type="EnsemblMetazoa" id="G3437.3">
    <property type="protein sequence ID" value="G3437.3:cds"/>
    <property type="gene ID" value="G3437"/>
</dbReference>
<dbReference type="InterPro" id="IPR002889">
    <property type="entry name" value="WSC_carb-bd"/>
</dbReference>
<proteinExistence type="predicted"/>
<accession>A0A8W8MIA7</accession>
<evidence type="ECO:0000313" key="5">
    <source>
        <dbReference type="Proteomes" id="UP000005408"/>
    </source>
</evidence>
<dbReference type="InterPro" id="IPR016187">
    <property type="entry name" value="CTDL_fold"/>
</dbReference>